<dbReference type="Gene3D" id="3.40.309.10">
    <property type="entry name" value="Aldehyde Dehydrogenase, Chain A, domain 2"/>
    <property type="match status" value="1"/>
</dbReference>
<dbReference type="CDD" id="cd07129">
    <property type="entry name" value="ALDH_KGSADH"/>
    <property type="match status" value="1"/>
</dbReference>
<dbReference type="InterPro" id="IPR016161">
    <property type="entry name" value="Ald_DH/histidinol_DH"/>
</dbReference>
<protein>
    <submittedName>
        <fullName evidence="3">Aldehyde dehydrogenase (NADP(+))</fullName>
    </submittedName>
</protein>
<dbReference type="InterPro" id="IPR016162">
    <property type="entry name" value="Ald_DH_N"/>
</dbReference>
<gene>
    <name evidence="3" type="ORF">FVO59_03995</name>
</gene>
<evidence type="ECO:0000313" key="4">
    <source>
        <dbReference type="Proteomes" id="UP000515708"/>
    </source>
</evidence>
<reference evidence="3 4" key="1">
    <citation type="journal article" date="2020" name="Front. Microbiol.">
        <title>Design of Bacterial Strain-Specific qPCR Assays Using NGS Data and Publicly Available Resources and Its Application to Track Biocontrol Strains.</title>
        <authorList>
            <person name="Hernandez I."/>
            <person name="Sant C."/>
            <person name="Martinez R."/>
            <person name="Fernandez C."/>
        </authorList>
    </citation>
    <scope>NUCLEOTIDE SEQUENCE [LARGE SCALE GENOMIC DNA]</scope>
    <source>
        <strain evidence="3 4">B24</strain>
    </source>
</reference>
<proteinExistence type="predicted"/>
<dbReference type="PANTHER" id="PTHR43353:SF3">
    <property type="entry name" value="ALDEHYDE DEHYDROGENASE-RELATED"/>
    <property type="match status" value="1"/>
</dbReference>
<dbReference type="SUPFAM" id="SSF53720">
    <property type="entry name" value="ALDH-like"/>
    <property type="match status" value="1"/>
</dbReference>
<dbReference type="Gene3D" id="3.40.605.10">
    <property type="entry name" value="Aldehyde Dehydrogenase, Chain A, domain 1"/>
    <property type="match status" value="1"/>
</dbReference>
<accession>A0A7D7WE72</accession>
<sequence length="492" mass="52802">MSAQSDTNVKEPLVTTSVGVSAIAAAAQQAFSRMVRVSERERVAWLFALADGLDAHTEELQHLAEAETSLSRIRLRGEIARTSGQLRLIASVVQEGSYLEAIIDHADDRMAPPRPDLRRVLRPIGPVAVFSASNFPFAFSVLGGDTASALAVGCPVVVKAHPGHPLLSRRCMEIAGEALHRVGAPDGVLALVEGHEAGIELVEHPVIKAVGFTGSLEGGRALFNRAAARPDPIPFFGELGSINPVIVTAATDRVRGSELAAGLAGSFQLSHGQFCTKPGVVFLPFDSELERALPAHVKSNSERMLTQRIADGFRERSKDLLSVPGVSVLAGEPTLADAQTVRARVLVTDTRVFEEHAVDLLTEVFGPTTLLVRYATEQDLFDALHHLSGTLTATLHAEPDEDIAELTRVLEDRAGRVLFEGWPTGVAVTWSQHHGGPWPAATSTFSSVGATSLRRFQRPIIYQDAPDAVLPPALREMNPLGIPRRVDGSYTV</sequence>
<feature type="domain" description="Aldehyde dehydrogenase" evidence="2">
    <location>
        <begin position="17"/>
        <end position="284"/>
    </location>
</feature>
<organism evidence="3 4">
    <name type="scientific">Microbacterium esteraromaticum</name>
    <dbReference type="NCBI Taxonomy" id="57043"/>
    <lineage>
        <taxon>Bacteria</taxon>
        <taxon>Bacillati</taxon>
        <taxon>Actinomycetota</taxon>
        <taxon>Actinomycetes</taxon>
        <taxon>Micrococcales</taxon>
        <taxon>Microbacteriaceae</taxon>
        <taxon>Microbacterium</taxon>
    </lineage>
</organism>
<dbReference type="Proteomes" id="UP000515708">
    <property type="component" value="Chromosome"/>
</dbReference>
<evidence type="ECO:0000256" key="1">
    <source>
        <dbReference type="ARBA" id="ARBA00023002"/>
    </source>
</evidence>
<dbReference type="GO" id="GO:0016620">
    <property type="term" value="F:oxidoreductase activity, acting on the aldehyde or oxo group of donors, NAD or NADP as acceptor"/>
    <property type="evidence" value="ECO:0007669"/>
    <property type="project" value="InterPro"/>
</dbReference>
<dbReference type="Pfam" id="PF00171">
    <property type="entry name" value="Aldedh"/>
    <property type="match status" value="1"/>
</dbReference>
<dbReference type="EMBL" id="CP043732">
    <property type="protein sequence ID" value="QMU98595.1"/>
    <property type="molecule type" value="Genomic_DNA"/>
</dbReference>
<dbReference type="InterPro" id="IPR015590">
    <property type="entry name" value="Aldehyde_DH_dom"/>
</dbReference>
<dbReference type="InterPro" id="IPR050740">
    <property type="entry name" value="Aldehyde_DH_Superfamily"/>
</dbReference>
<dbReference type="InterPro" id="IPR016163">
    <property type="entry name" value="Ald_DH_C"/>
</dbReference>
<evidence type="ECO:0000259" key="2">
    <source>
        <dbReference type="Pfam" id="PF00171"/>
    </source>
</evidence>
<dbReference type="AlphaFoldDB" id="A0A7D7WE72"/>
<dbReference type="InterPro" id="IPR044151">
    <property type="entry name" value="ALDH_KGSADH"/>
</dbReference>
<evidence type="ECO:0000313" key="3">
    <source>
        <dbReference type="EMBL" id="QMU98595.1"/>
    </source>
</evidence>
<name>A0A7D7WE72_9MICO</name>
<keyword evidence="1" id="KW-0560">Oxidoreductase</keyword>
<dbReference type="PANTHER" id="PTHR43353">
    <property type="entry name" value="SUCCINATE-SEMIALDEHYDE DEHYDROGENASE, MITOCHONDRIAL"/>
    <property type="match status" value="1"/>
</dbReference>
<dbReference type="RefSeq" id="WP_182256486.1">
    <property type="nucleotide sequence ID" value="NZ_CP043732.1"/>
</dbReference>